<dbReference type="InterPro" id="IPR011990">
    <property type="entry name" value="TPR-like_helical_dom_sf"/>
</dbReference>
<sequence length="469" mass="51989">MKTIYIYITVLFLTLTACVDNPNVTEDDFLDNNNSATSWITGVKRQLALTMNAIVINSEMVSDNYFNNYTLYNKVYDIPQIDYTDIDGNSMQVEIGALREMAEYALETVLPNDPDATAQEWSYAHFAKAYALILSGENFTGLPMNSNGEAYTANELLEASLSHLDLAIDNESDSETILAYQLLKSRVYRGLGDIDNAKSSALAAISNNSLLFVVEFDGTNGVPNEIQNATFTASENRFAPLPRLDFLDPKYFDIGTATEDQKPLSLAKVEEAYLILAEAYTAENNLELAKSTLTNLIDNVLASRPIMYLDDSEELRNGTNRQDYPITAVNVSFESGQESKSGYILDRQAGLIPVYTVSGTSITIQDIDATASADDVLYLIYLMRQEIFISEGRRSNDLGIKFPVSQTEQLNNSNISDEFTQPTIPSFIPLNLGLDDFTADETTGNVTILYDMNRVLVANKASNHVLPFN</sequence>
<evidence type="ECO:0000313" key="3">
    <source>
        <dbReference type="Proteomes" id="UP000199492"/>
    </source>
</evidence>
<evidence type="ECO:0000313" key="2">
    <source>
        <dbReference type="EMBL" id="SDG70268.1"/>
    </source>
</evidence>
<dbReference type="RefSeq" id="WP_092465846.1">
    <property type="nucleotide sequence ID" value="NZ_FNCZ01000001.1"/>
</dbReference>
<dbReference type="Proteomes" id="UP000199492">
    <property type="component" value="Unassembled WGS sequence"/>
</dbReference>
<dbReference type="OrthoDB" id="1490855at2"/>
<proteinExistence type="predicted"/>
<feature type="signal peptide" evidence="1">
    <location>
        <begin position="1"/>
        <end position="19"/>
    </location>
</feature>
<gene>
    <name evidence="2" type="ORF">SAMN04489796_101334</name>
</gene>
<dbReference type="Gene3D" id="1.25.40.390">
    <property type="match status" value="1"/>
</dbReference>
<dbReference type="PROSITE" id="PS51257">
    <property type="entry name" value="PROKAR_LIPOPROTEIN"/>
    <property type="match status" value="1"/>
</dbReference>
<keyword evidence="3" id="KW-1185">Reference proteome</keyword>
<evidence type="ECO:0008006" key="4">
    <source>
        <dbReference type="Google" id="ProtNLM"/>
    </source>
</evidence>
<accession>A0A1G7WEA0</accession>
<keyword evidence="1" id="KW-0732">Signal</keyword>
<feature type="chain" id="PRO_5011614886" description="SusD family protein" evidence="1">
    <location>
        <begin position="20"/>
        <end position="469"/>
    </location>
</feature>
<evidence type="ECO:0000256" key="1">
    <source>
        <dbReference type="SAM" id="SignalP"/>
    </source>
</evidence>
<dbReference type="STRING" id="262004.SAMN04489796_101334"/>
<dbReference type="AlphaFoldDB" id="A0A1G7WEA0"/>
<name>A0A1G7WEA0_9FLAO</name>
<dbReference type="EMBL" id="FNCZ01000001">
    <property type="protein sequence ID" value="SDG70268.1"/>
    <property type="molecule type" value="Genomic_DNA"/>
</dbReference>
<reference evidence="3" key="1">
    <citation type="submission" date="2016-10" db="EMBL/GenBank/DDBJ databases">
        <authorList>
            <person name="Varghese N."/>
            <person name="Submissions S."/>
        </authorList>
    </citation>
    <scope>NUCLEOTIDE SEQUENCE [LARGE SCALE GENOMIC DNA]</scope>
    <source>
        <strain evidence="3">DSM 15363</strain>
    </source>
</reference>
<protein>
    <recommendedName>
        <fullName evidence="4">SusD family protein</fullName>
    </recommendedName>
</protein>
<dbReference type="SUPFAM" id="SSF48452">
    <property type="entry name" value="TPR-like"/>
    <property type="match status" value="1"/>
</dbReference>
<organism evidence="2 3">
    <name type="scientific">Winogradskyella thalassocola</name>
    <dbReference type="NCBI Taxonomy" id="262004"/>
    <lineage>
        <taxon>Bacteria</taxon>
        <taxon>Pseudomonadati</taxon>
        <taxon>Bacteroidota</taxon>
        <taxon>Flavobacteriia</taxon>
        <taxon>Flavobacteriales</taxon>
        <taxon>Flavobacteriaceae</taxon>
        <taxon>Winogradskyella</taxon>
    </lineage>
</organism>